<organism evidence="2 3">
    <name type="scientific">Sphaerobolus stellatus (strain SS14)</name>
    <dbReference type="NCBI Taxonomy" id="990650"/>
    <lineage>
        <taxon>Eukaryota</taxon>
        <taxon>Fungi</taxon>
        <taxon>Dikarya</taxon>
        <taxon>Basidiomycota</taxon>
        <taxon>Agaricomycotina</taxon>
        <taxon>Agaricomycetes</taxon>
        <taxon>Phallomycetidae</taxon>
        <taxon>Geastrales</taxon>
        <taxon>Sphaerobolaceae</taxon>
        <taxon>Sphaerobolus</taxon>
    </lineage>
</organism>
<reference evidence="2 3" key="1">
    <citation type="submission" date="2014-06" db="EMBL/GenBank/DDBJ databases">
        <title>Evolutionary Origins and Diversification of the Mycorrhizal Mutualists.</title>
        <authorList>
            <consortium name="DOE Joint Genome Institute"/>
            <consortium name="Mycorrhizal Genomics Consortium"/>
            <person name="Kohler A."/>
            <person name="Kuo A."/>
            <person name="Nagy L.G."/>
            <person name="Floudas D."/>
            <person name="Copeland A."/>
            <person name="Barry K.W."/>
            <person name="Cichocki N."/>
            <person name="Veneault-Fourrey C."/>
            <person name="LaButti K."/>
            <person name="Lindquist E.A."/>
            <person name="Lipzen A."/>
            <person name="Lundell T."/>
            <person name="Morin E."/>
            <person name="Murat C."/>
            <person name="Riley R."/>
            <person name="Ohm R."/>
            <person name="Sun H."/>
            <person name="Tunlid A."/>
            <person name="Henrissat B."/>
            <person name="Grigoriev I.V."/>
            <person name="Hibbett D.S."/>
            <person name="Martin F."/>
        </authorList>
    </citation>
    <scope>NUCLEOTIDE SEQUENCE [LARGE SCALE GENOMIC DNA]</scope>
    <source>
        <strain evidence="2 3">SS14</strain>
    </source>
</reference>
<dbReference type="OrthoDB" id="72892at2759"/>
<dbReference type="InterPro" id="IPR039844">
    <property type="entry name" value="URB1"/>
</dbReference>
<feature type="non-terminal residue" evidence="2">
    <location>
        <position position="278"/>
    </location>
</feature>
<evidence type="ECO:0000313" key="3">
    <source>
        <dbReference type="Proteomes" id="UP000054279"/>
    </source>
</evidence>
<feature type="domain" description="URB1 C-terminal" evidence="1">
    <location>
        <begin position="87"/>
        <end position="262"/>
    </location>
</feature>
<dbReference type="Proteomes" id="UP000054279">
    <property type="component" value="Unassembled WGS sequence"/>
</dbReference>
<gene>
    <name evidence="2" type="ORF">M422DRAFT_188053</name>
</gene>
<dbReference type="PANTHER" id="PTHR13500:SF0">
    <property type="entry name" value="NUCLEOLAR PRE-RIBOSOMAL-ASSOCIATED PROTEIN 1"/>
    <property type="match status" value="1"/>
</dbReference>
<dbReference type="AlphaFoldDB" id="A0A0C9U5Z1"/>
<protein>
    <recommendedName>
        <fullName evidence="1">URB1 C-terminal domain-containing protein</fullName>
    </recommendedName>
</protein>
<dbReference type="Pfam" id="PF16201">
    <property type="entry name" value="NopRA1"/>
    <property type="match status" value="1"/>
</dbReference>
<dbReference type="HOGENOM" id="CLU_070978_0_0_1"/>
<dbReference type="GO" id="GO:0000466">
    <property type="term" value="P:maturation of 5.8S rRNA from tricistronic rRNA transcript (SSU-rRNA, 5.8S rRNA, LSU-rRNA)"/>
    <property type="evidence" value="ECO:0007669"/>
    <property type="project" value="TreeGrafter"/>
</dbReference>
<dbReference type="GO" id="GO:0000463">
    <property type="term" value="P:maturation of LSU-rRNA from tricistronic rRNA transcript (SSU-rRNA, 5.8S rRNA, LSU-rRNA)"/>
    <property type="evidence" value="ECO:0007669"/>
    <property type="project" value="TreeGrafter"/>
</dbReference>
<evidence type="ECO:0000313" key="2">
    <source>
        <dbReference type="EMBL" id="KIJ29709.1"/>
    </source>
</evidence>
<sequence>WSPSGPGTASQSVLTAVINLDANKVFKTCISFPTRRTASGAFNKNAKINNQDLYDPLFLILLASQLLIEHKRMSTTEWVQVFRSNIFSLVVRGLTSRHEDFRKVAVNTLGGLLSHDGDFLERDQVIYVLNILGDLLPPPTFTPQGPRVPAYTAVLLSHALRSIFYPSSFLYPLISRFLLQRPEFDVTDVPMLYSMLYSSEDGEWTKERTWMIHFLTDAMDDGSAHDWSILKRRHTWDLLASMWQSSRPEERSLRKGILEVSYLIDVLYTSYINVLAMF</sequence>
<proteinExistence type="predicted"/>
<accession>A0A0C9U5Z1</accession>
<dbReference type="EMBL" id="KN837277">
    <property type="protein sequence ID" value="KIJ29709.1"/>
    <property type="molecule type" value="Genomic_DNA"/>
</dbReference>
<dbReference type="InterPro" id="IPR032436">
    <property type="entry name" value="URB1_C"/>
</dbReference>
<name>A0A0C9U5Z1_SPHS4</name>
<dbReference type="PANTHER" id="PTHR13500">
    <property type="entry name" value="NUCLEOLAR PRERIBOSOMAL-ASSOCIATED PROTEIN 1"/>
    <property type="match status" value="1"/>
</dbReference>
<dbReference type="GO" id="GO:0005730">
    <property type="term" value="C:nucleolus"/>
    <property type="evidence" value="ECO:0007669"/>
    <property type="project" value="TreeGrafter"/>
</dbReference>
<evidence type="ECO:0000259" key="1">
    <source>
        <dbReference type="Pfam" id="PF16201"/>
    </source>
</evidence>
<keyword evidence="3" id="KW-1185">Reference proteome</keyword>
<feature type="non-terminal residue" evidence="2">
    <location>
        <position position="1"/>
    </location>
</feature>